<comment type="similarity">
    <text evidence="2">Belongs to the peptidase S54 family.</text>
</comment>
<dbReference type="InterPro" id="IPR035952">
    <property type="entry name" value="Rhomboid-like_sf"/>
</dbReference>
<evidence type="ECO:0000313" key="11">
    <source>
        <dbReference type="Proteomes" id="UP000324705"/>
    </source>
</evidence>
<dbReference type="GO" id="GO:0004252">
    <property type="term" value="F:serine-type endopeptidase activity"/>
    <property type="evidence" value="ECO:0007669"/>
    <property type="project" value="InterPro"/>
</dbReference>
<evidence type="ECO:0000256" key="3">
    <source>
        <dbReference type="ARBA" id="ARBA00022692"/>
    </source>
</evidence>
<evidence type="ECO:0000256" key="8">
    <source>
        <dbReference type="SAM" id="SignalP"/>
    </source>
</evidence>
<proteinExistence type="inferred from homology"/>
<reference evidence="10 11" key="1">
    <citation type="submission" date="2017-09" db="EMBL/GenBank/DDBJ databases">
        <authorList>
            <consortium name="International Durum Wheat Genome Sequencing Consortium (IDWGSC)"/>
            <person name="Milanesi L."/>
        </authorList>
    </citation>
    <scope>NUCLEOTIDE SEQUENCE [LARGE SCALE GENOMIC DNA]</scope>
    <source>
        <strain evidence="11">cv. Svevo</strain>
    </source>
</reference>
<dbReference type="InterPro" id="IPR050925">
    <property type="entry name" value="Rhomboid_protease_S54"/>
</dbReference>
<dbReference type="EMBL" id="LT934121">
    <property type="protein sequence ID" value="VAI50947.1"/>
    <property type="molecule type" value="Genomic_DNA"/>
</dbReference>
<dbReference type="GO" id="GO:0016020">
    <property type="term" value="C:membrane"/>
    <property type="evidence" value="ECO:0007669"/>
    <property type="project" value="UniProtKB-SubCell"/>
</dbReference>
<dbReference type="PANTHER" id="PTHR43731:SF14">
    <property type="entry name" value="PRESENILIN-ASSOCIATED RHOMBOID-LIKE PROTEIN, MITOCHONDRIAL"/>
    <property type="match status" value="1"/>
</dbReference>
<evidence type="ECO:0000256" key="6">
    <source>
        <dbReference type="ARBA" id="ARBA00023136"/>
    </source>
</evidence>
<evidence type="ECO:0000259" key="9">
    <source>
        <dbReference type="Pfam" id="PF01694"/>
    </source>
</evidence>
<evidence type="ECO:0000256" key="5">
    <source>
        <dbReference type="ARBA" id="ARBA00022989"/>
    </source>
</evidence>
<dbReference type="Gene3D" id="1.20.1540.10">
    <property type="entry name" value="Rhomboid-like"/>
    <property type="match status" value="1"/>
</dbReference>
<keyword evidence="11" id="KW-1185">Reference proteome</keyword>
<evidence type="ECO:0000256" key="4">
    <source>
        <dbReference type="ARBA" id="ARBA00022801"/>
    </source>
</evidence>
<evidence type="ECO:0000256" key="2">
    <source>
        <dbReference type="ARBA" id="ARBA00009045"/>
    </source>
</evidence>
<name>A0A9R0Y9S6_TRITD</name>
<dbReference type="OMA" id="WMENTAG"/>
<evidence type="ECO:0000313" key="10">
    <source>
        <dbReference type="EMBL" id="VAI50947.1"/>
    </source>
</evidence>
<keyword evidence="8" id="KW-0732">Signal</keyword>
<keyword evidence="5 7" id="KW-1133">Transmembrane helix</keyword>
<keyword evidence="6 7" id="KW-0472">Membrane</keyword>
<keyword evidence="4" id="KW-0378">Hydrolase</keyword>
<evidence type="ECO:0000256" key="1">
    <source>
        <dbReference type="ARBA" id="ARBA00004141"/>
    </source>
</evidence>
<dbReference type="PANTHER" id="PTHR43731">
    <property type="entry name" value="RHOMBOID PROTEASE"/>
    <property type="match status" value="1"/>
</dbReference>
<feature type="transmembrane region" description="Helical" evidence="7">
    <location>
        <begin position="142"/>
        <end position="165"/>
    </location>
</feature>
<keyword evidence="3 7" id="KW-0812">Transmembrane</keyword>
<dbReference type="Gramene" id="TRITD6Av1G213950.1">
    <property type="protein sequence ID" value="TRITD6Av1G213950.1"/>
    <property type="gene ID" value="TRITD6Av1G213950"/>
</dbReference>
<dbReference type="Pfam" id="PF01694">
    <property type="entry name" value="Rhomboid"/>
    <property type="match status" value="1"/>
</dbReference>
<feature type="signal peptide" evidence="8">
    <location>
        <begin position="1"/>
        <end position="20"/>
    </location>
</feature>
<organism evidence="10 11">
    <name type="scientific">Triticum turgidum subsp. durum</name>
    <name type="common">Durum wheat</name>
    <name type="synonym">Triticum durum</name>
    <dbReference type="NCBI Taxonomy" id="4567"/>
    <lineage>
        <taxon>Eukaryota</taxon>
        <taxon>Viridiplantae</taxon>
        <taxon>Streptophyta</taxon>
        <taxon>Embryophyta</taxon>
        <taxon>Tracheophyta</taxon>
        <taxon>Spermatophyta</taxon>
        <taxon>Magnoliopsida</taxon>
        <taxon>Liliopsida</taxon>
        <taxon>Poales</taxon>
        <taxon>Poaceae</taxon>
        <taxon>BOP clade</taxon>
        <taxon>Pooideae</taxon>
        <taxon>Triticodae</taxon>
        <taxon>Triticeae</taxon>
        <taxon>Triticinae</taxon>
        <taxon>Triticum</taxon>
    </lineage>
</organism>
<dbReference type="SUPFAM" id="SSF144091">
    <property type="entry name" value="Rhomboid-like"/>
    <property type="match status" value="1"/>
</dbReference>
<feature type="chain" id="PRO_5040472026" description="Peptidase S54 rhomboid domain-containing protein" evidence="8">
    <location>
        <begin position="21"/>
        <end position="226"/>
    </location>
</feature>
<protein>
    <recommendedName>
        <fullName evidence="9">Peptidase S54 rhomboid domain-containing protein</fullName>
    </recommendedName>
</protein>
<feature type="transmembrane region" description="Helical" evidence="7">
    <location>
        <begin position="113"/>
        <end position="135"/>
    </location>
</feature>
<comment type="subcellular location">
    <subcellularLocation>
        <location evidence="1">Membrane</location>
        <topology evidence="1">Multi-pass membrane protein</topology>
    </subcellularLocation>
</comment>
<sequence>MVLMLLGANASVFMLWRVLAYPAFMADPYMVSLDLNLGGRLHTLLMSTSSLVDPAFMVKHFMVSLPGLVRWRFHTLLTYAFSHVDPKHLFNNMFGLYFFGSSVAREFGPAFLLKLYVAGALSGALFYLAEMLFLAPRRQGPGGWLTPCLGASAAVNATVLLEIFLYPKKLIYLHFFLPVPAALVGAGLIIVDLWRVKKGQSRVSGSSHLGGALVAAVAFADIKGWI</sequence>
<feature type="domain" description="Peptidase S54 rhomboid" evidence="9">
    <location>
        <begin position="71"/>
        <end position="217"/>
    </location>
</feature>
<accession>A0A9R0Y9S6</accession>
<gene>
    <name evidence="10" type="ORF">TRITD_6Av1G213950</name>
</gene>
<dbReference type="AlphaFoldDB" id="A0A9R0Y9S6"/>
<dbReference type="InterPro" id="IPR022764">
    <property type="entry name" value="Peptidase_S54_rhomboid_dom"/>
</dbReference>
<feature type="transmembrane region" description="Helical" evidence="7">
    <location>
        <begin position="171"/>
        <end position="194"/>
    </location>
</feature>
<dbReference type="Proteomes" id="UP000324705">
    <property type="component" value="Chromosome 6A"/>
</dbReference>
<evidence type="ECO:0000256" key="7">
    <source>
        <dbReference type="SAM" id="Phobius"/>
    </source>
</evidence>